<evidence type="ECO:0000313" key="2">
    <source>
        <dbReference type="EMBL" id="CUH41994.1"/>
    </source>
</evidence>
<feature type="transmembrane region" description="Helical" evidence="1">
    <location>
        <begin position="96"/>
        <end position="116"/>
    </location>
</feature>
<keyword evidence="1" id="KW-1133">Transmembrane helix</keyword>
<dbReference type="Gene3D" id="1.20.1530.20">
    <property type="match status" value="1"/>
</dbReference>
<sequence>MNPLHLAARNGPYVLVAGLAAGLLLPALAEPMQAVLPPLVALLLFLTVLRIEPSLLLGSLVDLRQVASTVIAFQLVLPLLVVTIGIIGGWTGTPVFLSLLIMAAAPSISGSANMCLMMGHPAEHAMRLMVIGTAVLPLTVFPIFVLIPELGDFQSVLIAVLRLFLTIAGATVAAVLLRLAFLRNPSQTTLKNLEGLATITLAVFVIGLMPSVTATALVDPGLAAFWVGFACLANFGAQLVMYFLTRNRVAAEKATALSIVAGNRNVAIFLIALPPEVTAPLLVFIGAYQIPMYLTPIVMRRFYQASGNLG</sequence>
<dbReference type="EMBL" id="CYPS01000011">
    <property type="protein sequence ID" value="CUH41994.1"/>
    <property type="molecule type" value="Genomic_DNA"/>
</dbReference>
<feature type="transmembrane region" description="Helical" evidence="1">
    <location>
        <begin position="223"/>
        <end position="244"/>
    </location>
</feature>
<evidence type="ECO:0008006" key="4">
    <source>
        <dbReference type="Google" id="ProtNLM"/>
    </source>
</evidence>
<feature type="transmembrane region" description="Helical" evidence="1">
    <location>
        <begin position="128"/>
        <end position="147"/>
    </location>
</feature>
<accession>A0A0P1E2L0</accession>
<dbReference type="InterPro" id="IPR038770">
    <property type="entry name" value="Na+/solute_symporter_sf"/>
</dbReference>
<feature type="transmembrane region" description="Helical" evidence="1">
    <location>
        <begin position="70"/>
        <end position="90"/>
    </location>
</feature>
<gene>
    <name evidence="2" type="ORF">RUM4293_00879</name>
</gene>
<feature type="transmembrane region" description="Helical" evidence="1">
    <location>
        <begin position="159"/>
        <end position="181"/>
    </location>
</feature>
<evidence type="ECO:0000256" key="1">
    <source>
        <dbReference type="SAM" id="Phobius"/>
    </source>
</evidence>
<reference evidence="3" key="1">
    <citation type="submission" date="2015-09" db="EMBL/GenBank/DDBJ databases">
        <authorList>
            <person name="Rodrigo-Torres L."/>
            <person name="Arahal D.R."/>
        </authorList>
    </citation>
    <scope>NUCLEOTIDE SEQUENCE [LARGE SCALE GENOMIC DNA]</scope>
    <source>
        <strain evidence="3">CECT 4293</strain>
    </source>
</reference>
<feature type="transmembrane region" description="Helical" evidence="1">
    <location>
        <begin position="193"/>
        <end position="217"/>
    </location>
</feature>
<dbReference type="Proteomes" id="UP000050786">
    <property type="component" value="Unassembled WGS sequence"/>
</dbReference>
<proteinExistence type="predicted"/>
<dbReference type="AlphaFoldDB" id="A0A0P1E2L0"/>
<keyword evidence="1" id="KW-0812">Transmembrane</keyword>
<protein>
    <recommendedName>
        <fullName evidence="4">Bile acid transporter</fullName>
    </recommendedName>
</protein>
<name>A0A0P1E2L0_9RHOB</name>
<feature type="transmembrane region" description="Helical" evidence="1">
    <location>
        <begin position="39"/>
        <end position="58"/>
    </location>
</feature>
<keyword evidence="1" id="KW-0472">Membrane</keyword>
<dbReference type="RefSeq" id="WP_058272116.1">
    <property type="nucleotide sequence ID" value="NZ_CYPS01000011.1"/>
</dbReference>
<keyword evidence="3" id="KW-1185">Reference proteome</keyword>
<evidence type="ECO:0000313" key="3">
    <source>
        <dbReference type="Proteomes" id="UP000050786"/>
    </source>
</evidence>
<organism evidence="2 3">
    <name type="scientific">Ruegeria atlantica</name>
    <dbReference type="NCBI Taxonomy" id="81569"/>
    <lineage>
        <taxon>Bacteria</taxon>
        <taxon>Pseudomonadati</taxon>
        <taxon>Pseudomonadota</taxon>
        <taxon>Alphaproteobacteria</taxon>
        <taxon>Rhodobacterales</taxon>
        <taxon>Roseobacteraceae</taxon>
        <taxon>Ruegeria</taxon>
    </lineage>
</organism>